<organism evidence="2 3">
    <name type="scientific">Nocardia iowensis</name>
    <dbReference type="NCBI Taxonomy" id="204891"/>
    <lineage>
        <taxon>Bacteria</taxon>
        <taxon>Bacillati</taxon>
        <taxon>Actinomycetota</taxon>
        <taxon>Actinomycetes</taxon>
        <taxon>Mycobacteriales</taxon>
        <taxon>Nocardiaceae</taxon>
        <taxon>Nocardia</taxon>
    </lineage>
</organism>
<reference evidence="2 3" key="1">
    <citation type="submission" date="2021-07" db="EMBL/GenBank/DDBJ databases">
        <title>Whole Genome Sequence of Nocardia Iowensis.</title>
        <authorList>
            <person name="Lamm A."/>
            <person name="Collins-Fairclough A.M."/>
            <person name="Bunk B."/>
            <person name="Sproer C."/>
        </authorList>
    </citation>
    <scope>NUCLEOTIDE SEQUENCE [LARGE SCALE GENOMIC DNA]</scope>
    <source>
        <strain evidence="2 3">NRRL 5646</strain>
    </source>
</reference>
<evidence type="ECO:0000313" key="2">
    <source>
        <dbReference type="EMBL" id="QXN88464.1"/>
    </source>
</evidence>
<dbReference type="RefSeq" id="WP_218469347.1">
    <property type="nucleotide sequence ID" value="NZ_BAABJN010000008.1"/>
</dbReference>
<dbReference type="EMBL" id="CP078145">
    <property type="protein sequence ID" value="QXN88464.1"/>
    <property type="molecule type" value="Genomic_DNA"/>
</dbReference>
<evidence type="ECO:0000259" key="1">
    <source>
        <dbReference type="PROSITE" id="PS50075"/>
    </source>
</evidence>
<sequence length="85" mass="9772">MTMVPSKELKAQLREIVAEVLEIEPEELSDTADFVSEYDADSLRAIEILARIEKRFGIDVPQYELPEMRNMKAVEDLVQRYLDAG</sequence>
<accession>A0ABX8RFT0</accession>
<evidence type="ECO:0000313" key="3">
    <source>
        <dbReference type="Proteomes" id="UP000694257"/>
    </source>
</evidence>
<feature type="domain" description="Carrier" evidence="1">
    <location>
        <begin position="4"/>
        <end position="82"/>
    </location>
</feature>
<gene>
    <name evidence="2" type="ORF">KV110_22975</name>
</gene>
<dbReference type="PROSITE" id="PS50075">
    <property type="entry name" value="CARRIER"/>
    <property type="match status" value="1"/>
</dbReference>
<dbReference type="InterPro" id="IPR009081">
    <property type="entry name" value="PP-bd_ACP"/>
</dbReference>
<keyword evidence="3" id="KW-1185">Reference proteome</keyword>
<dbReference type="Proteomes" id="UP000694257">
    <property type="component" value="Chromosome"/>
</dbReference>
<name>A0ABX8RFT0_NOCIO</name>
<dbReference type="Pfam" id="PF00550">
    <property type="entry name" value="PP-binding"/>
    <property type="match status" value="1"/>
</dbReference>
<proteinExistence type="predicted"/>
<protein>
    <submittedName>
        <fullName evidence="2">Acyl carrier protein</fullName>
    </submittedName>
</protein>